<comment type="similarity">
    <text evidence="1">Belongs to the ACBP family.</text>
</comment>
<dbReference type="OrthoDB" id="346910at2759"/>
<dbReference type="GO" id="GO:0006631">
    <property type="term" value="P:fatty acid metabolic process"/>
    <property type="evidence" value="ECO:0007669"/>
    <property type="project" value="TreeGrafter"/>
</dbReference>
<dbReference type="Proteomes" id="UP000799779">
    <property type="component" value="Unassembled WGS sequence"/>
</dbReference>
<reference evidence="4" key="1">
    <citation type="journal article" date="2020" name="Stud. Mycol.">
        <title>101 Dothideomycetes genomes: a test case for predicting lifestyles and emergence of pathogens.</title>
        <authorList>
            <person name="Haridas S."/>
            <person name="Albert R."/>
            <person name="Binder M."/>
            <person name="Bloem J."/>
            <person name="Labutti K."/>
            <person name="Salamov A."/>
            <person name="Andreopoulos B."/>
            <person name="Baker S."/>
            <person name="Barry K."/>
            <person name="Bills G."/>
            <person name="Bluhm B."/>
            <person name="Cannon C."/>
            <person name="Castanera R."/>
            <person name="Culley D."/>
            <person name="Daum C."/>
            <person name="Ezra D."/>
            <person name="Gonzalez J."/>
            <person name="Henrissat B."/>
            <person name="Kuo A."/>
            <person name="Liang C."/>
            <person name="Lipzen A."/>
            <person name="Lutzoni F."/>
            <person name="Magnuson J."/>
            <person name="Mondo S."/>
            <person name="Nolan M."/>
            <person name="Ohm R."/>
            <person name="Pangilinan J."/>
            <person name="Park H.-J."/>
            <person name="Ramirez L."/>
            <person name="Alfaro M."/>
            <person name="Sun H."/>
            <person name="Tritt A."/>
            <person name="Yoshinaga Y."/>
            <person name="Zwiers L.-H."/>
            <person name="Turgeon B."/>
            <person name="Goodwin S."/>
            <person name="Spatafora J."/>
            <person name="Crous P."/>
            <person name="Grigoriev I."/>
        </authorList>
    </citation>
    <scope>NUCLEOTIDE SEQUENCE</scope>
    <source>
        <strain evidence="4">CBS 123094</strain>
    </source>
</reference>
<evidence type="ECO:0000313" key="5">
    <source>
        <dbReference type="Proteomes" id="UP000799779"/>
    </source>
</evidence>
<evidence type="ECO:0000256" key="1">
    <source>
        <dbReference type="ARBA" id="ARBA00005567"/>
    </source>
</evidence>
<dbReference type="InterPro" id="IPR035984">
    <property type="entry name" value="Acyl-CoA-binding_sf"/>
</dbReference>
<dbReference type="PANTHER" id="PTHR23310">
    <property type="entry name" value="ACYL-COA-BINDING PROTEIN, ACBP"/>
    <property type="match status" value="1"/>
</dbReference>
<evidence type="ECO:0000259" key="3">
    <source>
        <dbReference type="PROSITE" id="PS51228"/>
    </source>
</evidence>
<organism evidence="4 5">
    <name type="scientific">Amniculicola lignicola CBS 123094</name>
    <dbReference type="NCBI Taxonomy" id="1392246"/>
    <lineage>
        <taxon>Eukaryota</taxon>
        <taxon>Fungi</taxon>
        <taxon>Dikarya</taxon>
        <taxon>Ascomycota</taxon>
        <taxon>Pezizomycotina</taxon>
        <taxon>Dothideomycetes</taxon>
        <taxon>Pleosporomycetidae</taxon>
        <taxon>Pleosporales</taxon>
        <taxon>Amniculicolaceae</taxon>
        <taxon>Amniculicola</taxon>
    </lineage>
</organism>
<keyword evidence="2" id="KW-0446">Lipid-binding</keyword>
<dbReference type="PROSITE" id="PS51228">
    <property type="entry name" value="ACB_2"/>
    <property type="match status" value="1"/>
</dbReference>
<dbReference type="PANTHER" id="PTHR23310:SF62">
    <property type="entry name" value="ACYL-COA BINDING PROTEIN 1, ISOFORM A"/>
    <property type="match status" value="1"/>
</dbReference>
<dbReference type="SUPFAM" id="SSF47027">
    <property type="entry name" value="Acyl-CoA binding protein"/>
    <property type="match status" value="1"/>
</dbReference>
<keyword evidence="5" id="KW-1185">Reference proteome</keyword>
<proteinExistence type="inferred from homology"/>
<dbReference type="Gene3D" id="1.20.80.10">
    <property type="match status" value="1"/>
</dbReference>
<dbReference type="InterPro" id="IPR000582">
    <property type="entry name" value="Acyl-CoA-binding_protein"/>
</dbReference>
<dbReference type="InterPro" id="IPR014352">
    <property type="entry name" value="FERM/acyl-CoA-bd_prot_sf"/>
</dbReference>
<sequence>MPTTRSPAYEKARSDSAQLMAKPGNDEMLDLYGYGKIADGQDISGVAKPGMFDMVGKAKYNHWTKLLSENMNKADAEKRYIELVDMLKAKYGVRS</sequence>
<dbReference type="EMBL" id="ML977578">
    <property type="protein sequence ID" value="KAF2002351.1"/>
    <property type="molecule type" value="Genomic_DNA"/>
</dbReference>
<dbReference type="GO" id="GO:0000062">
    <property type="term" value="F:fatty-acyl-CoA binding"/>
    <property type="evidence" value="ECO:0007669"/>
    <property type="project" value="InterPro"/>
</dbReference>
<protein>
    <submittedName>
        <fullName evidence="4">Acyl CoA binding protein</fullName>
    </submittedName>
</protein>
<feature type="domain" description="ACB" evidence="3">
    <location>
        <begin position="1"/>
        <end position="93"/>
    </location>
</feature>
<name>A0A6A5WQ85_9PLEO</name>
<gene>
    <name evidence="4" type="ORF">P154DRAFT_488896</name>
</gene>
<evidence type="ECO:0000256" key="2">
    <source>
        <dbReference type="ARBA" id="ARBA00023121"/>
    </source>
</evidence>
<evidence type="ECO:0000313" key="4">
    <source>
        <dbReference type="EMBL" id="KAF2002351.1"/>
    </source>
</evidence>
<dbReference type="Pfam" id="PF00887">
    <property type="entry name" value="ACBP"/>
    <property type="match status" value="1"/>
</dbReference>
<accession>A0A6A5WQ85</accession>
<dbReference type="AlphaFoldDB" id="A0A6A5WQ85"/>